<dbReference type="AlphaFoldDB" id="A0ABD6E1N4"/>
<evidence type="ECO:0000313" key="12">
    <source>
        <dbReference type="Proteomes" id="UP001608902"/>
    </source>
</evidence>
<evidence type="ECO:0000256" key="6">
    <source>
        <dbReference type="ARBA" id="ARBA00022989"/>
    </source>
</evidence>
<evidence type="ECO:0000313" key="11">
    <source>
        <dbReference type="EMBL" id="MFH4973514.1"/>
    </source>
</evidence>
<dbReference type="GO" id="GO:0016125">
    <property type="term" value="P:sterol metabolic process"/>
    <property type="evidence" value="ECO:0007669"/>
    <property type="project" value="UniProtKB-UniRule"/>
</dbReference>
<dbReference type="Proteomes" id="UP001608902">
    <property type="component" value="Unassembled WGS sequence"/>
</dbReference>
<dbReference type="PANTHER" id="PTHR14467:SF0">
    <property type="entry name" value="PROTEIN ARV1"/>
    <property type="match status" value="1"/>
</dbReference>
<protein>
    <recommendedName>
        <fullName evidence="10">Protein ARV</fullName>
    </recommendedName>
</protein>
<reference evidence="11 12" key="1">
    <citation type="submission" date="2024-08" db="EMBL/GenBank/DDBJ databases">
        <title>Gnathostoma spinigerum genome.</title>
        <authorList>
            <person name="Gonzalez-Bertolin B."/>
            <person name="Monzon S."/>
            <person name="Zaballos A."/>
            <person name="Jimenez P."/>
            <person name="Dekumyoy P."/>
            <person name="Varona S."/>
            <person name="Cuesta I."/>
            <person name="Sumanam S."/>
            <person name="Adisakwattana P."/>
            <person name="Gasser R.B."/>
            <person name="Hernandez-Gonzalez A."/>
            <person name="Young N.D."/>
            <person name="Perteguer M.J."/>
        </authorList>
    </citation>
    <scope>NUCLEOTIDE SEQUENCE [LARGE SCALE GENOMIC DNA]</scope>
    <source>
        <strain evidence="11">AL3</strain>
        <tissue evidence="11">Liver</tissue>
    </source>
</reference>
<evidence type="ECO:0000256" key="3">
    <source>
        <dbReference type="ARBA" id="ARBA00022448"/>
    </source>
</evidence>
<feature type="transmembrane region" description="Helical" evidence="10">
    <location>
        <begin position="207"/>
        <end position="228"/>
    </location>
</feature>
<keyword evidence="7 10" id="KW-0445">Lipid transport</keyword>
<gene>
    <name evidence="11" type="ORF">AB6A40_000223</name>
</gene>
<feature type="transmembrane region" description="Helical" evidence="10">
    <location>
        <begin position="120"/>
        <end position="138"/>
    </location>
</feature>
<comment type="caution">
    <text evidence="11">The sequence shown here is derived from an EMBL/GenBank/DDBJ whole genome shotgun (WGS) entry which is preliminary data.</text>
</comment>
<feature type="transmembrane region" description="Helical" evidence="10">
    <location>
        <begin position="150"/>
        <end position="172"/>
    </location>
</feature>
<evidence type="ECO:0000256" key="2">
    <source>
        <dbReference type="ARBA" id="ARBA00009187"/>
    </source>
</evidence>
<sequence>MYESKNDEDEQCYVCVNCATPSTSLYQQYGEDVIRLTQCKKCGNLVDKYIEYDNVLVIIDIILQYIGAYRHLLVNTKCEQYYRIGVIFVMCDAYYKWIERRSKCGFEKIYDLEWKFYECLVQSIVELFLYIAVVAVFASQTERICRFRRIIEASVAGSYGNVFIVLSIVWQLHTTFSYRALTEFFNLISHIQVQRTIFSSYPVARNIATVVAASVFSRLGGFLLNHLLF</sequence>
<keyword evidence="8 10" id="KW-0443">Lipid metabolism</keyword>
<dbReference type="EMBL" id="JBGFUD010000055">
    <property type="protein sequence ID" value="MFH4973514.1"/>
    <property type="molecule type" value="Genomic_DNA"/>
</dbReference>
<evidence type="ECO:0000256" key="1">
    <source>
        <dbReference type="ARBA" id="ARBA00004477"/>
    </source>
</evidence>
<accession>A0ABD6E1N4</accession>
<dbReference type="GO" id="GO:0005789">
    <property type="term" value="C:endoplasmic reticulum membrane"/>
    <property type="evidence" value="ECO:0007669"/>
    <property type="project" value="UniProtKB-SubCell"/>
</dbReference>
<dbReference type="GO" id="GO:0032366">
    <property type="term" value="P:intracellular sterol transport"/>
    <property type="evidence" value="ECO:0007669"/>
    <property type="project" value="UniProtKB-UniRule"/>
</dbReference>
<evidence type="ECO:0000256" key="9">
    <source>
        <dbReference type="ARBA" id="ARBA00023136"/>
    </source>
</evidence>
<dbReference type="Pfam" id="PF04161">
    <property type="entry name" value="Arv1"/>
    <property type="match status" value="1"/>
</dbReference>
<proteinExistence type="inferred from homology"/>
<keyword evidence="12" id="KW-1185">Reference proteome</keyword>
<keyword evidence="6 10" id="KW-1133">Transmembrane helix</keyword>
<keyword evidence="4 10" id="KW-0812">Transmembrane</keyword>
<comment type="similarity">
    <text evidence="2 10">Belongs to the ARV1 family.</text>
</comment>
<comment type="subcellular location">
    <subcellularLocation>
        <location evidence="1 10">Endoplasmic reticulum membrane</location>
        <topology evidence="1 10">Multi-pass membrane protein</topology>
    </subcellularLocation>
</comment>
<dbReference type="PANTHER" id="PTHR14467">
    <property type="entry name" value="ARV1"/>
    <property type="match status" value="1"/>
</dbReference>
<evidence type="ECO:0000256" key="4">
    <source>
        <dbReference type="ARBA" id="ARBA00022692"/>
    </source>
</evidence>
<name>A0ABD6E1N4_9BILA</name>
<organism evidence="11 12">
    <name type="scientific">Gnathostoma spinigerum</name>
    <dbReference type="NCBI Taxonomy" id="75299"/>
    <lineage>
        <taxon>Eukaryota</taxon>
        <taxon>Metazoa</taxon>
        <taxon>Ecdysozoa</taxon>
        <taxon>Nematoda</taxon>
        <taxon>Chromadorea</taxon>
        <taxon>Rhabditida</taxon>
        <taxon>Spirurina</taxon>
        <taxon>Gnathostomatomorpha</taxon>
        <taxon>Gnathostomatoidea</taxon>
        <taxon>Gnathostomatidae</taxon>
        <taxon>Gnathostoma</taxon>
    </lineage>
</organism>
<evidence type="ECO:0000256" key="7">
    <source>
        <dbReference type="ARBA" id="ARBA00023055"/>
    </source>
</evidence>
<dbReference type="InterPro" id="IPR007290">
    <property type="entry name" value="Arv1"/>
</dbReference>
<evidence type="ECO:0000256" key="10">
    <source>
        <dbReference type="RuleBase" id="RU368065"/>
    </source>
</evidence>
<comment type="function">
    <text evidence="10">Mediator of sterol homeostasis involved in sterol uptake, trafficking and distribution into membranes.</text>
</comment>
<keyword evidence="3 10" id="KW-0813">Transport</keyword>
<keyword evidence="5 10" id="KW-0256">Endoplasmic reticulum</keyword>
<keyword evidence="9 10" id="KW-0472">Membrane</keyword>
<evidence type="ECO:0000256" key="5">
    <source>
        <dbReference type="ARBA" id="ARBA00022824"/>
    </source>
</evidence>
<dbReference type="GO" id="GO:0097036">
    <property type="term" value="P:regulation of plasma membrane sterol distribution"/>
    <property type="evidence" value="ECO:0007669"/>
    <property type="project" value="UniProtKB-UniRule"/>
</dbReference>
<evidence type="ECO:0000256" key="8">
    <source>
        <dbReference type="ARBA" id="ARBA00023098"/>
    </source>
</evidence>